<comment type="caution">
    <text evidence="2">The sequence shown here is derived from an EMBL/GenBank/DDBJ whole genome shotgun (WGS) entry which is preliminary data.</text>
</comment>
<dbReference type="EMBL" id="BGZK01002323">
    <property type="protein sequence ID" value="GBP92936.1"/>
    <property type="molecule type" value="Genomic_DNA"/>
</dbReference>
<evidence type="ECO:0000256" key="1">
    <source>
        <dbReference type="SAM" id="MobiDB-lite"/>
    </source>
</evidence>
<accession>A0A4C1ZWV5</accession>
<evidence type="ECO:0000313" key="2">
    <source>
        <dbReference type="EMBL" id="GBP92936.1"/>
    </source>
</evidence>
<sequence length="101" mass="11207">MLVRTSNVIRIEFSIKQDLRAGSTGETPLQKNRREVIASAGYSASLLRVLVMHSHPSPHHPTNPPSSLLSRSPLSTYSNSIQEADNASMTPLRWRLSVDLQ</sequence>
<name>A0A4C1ZWV5_EUMVA</name>
<reference evidence="2 3" key="1">
    <citation type="journal article" date="2019" name="Commun. Biol.">
        <title>The bagworm genome reveals a unique fibroin gene that provides high tensile strength.</title>
        <authorList>
            <person name="Kono N."/>
            <person name="Nakamura H."/>
            <person name="Ohtoshi R."/>
            <person name="Tomita M."/>
            <person name="Numata K."/>
            <person name="Arakawa K."/>
        </authorList>
    </citation>
    <scope>NUCLEOTIDE SEQUENCE [LARGE SCALE GENOMIC DNA]</scope>
</reference>
<protein>
    <submittedName>
        <fullName evidence="2">Uncharacterized protein</fullName>
    </submittedName>
</protein>
<dbReference type="AlphaFoldDB" id="A0A4C1ZWV5"/>
<feature type="region of interest" description="Disordered" evidence="1">
    <location>
        <begin position="53"/>
        <end position="73"/>
    </location>
</feature>
<gene>
    <name evidence="2" type="ORF">EVAR_66481_1</name>
</gene>
<dbReference type="Proteomes" id="UP000299102">
    <property type="component" value="Unassembled WGS sequence"/>
</dbReference>
<proteinExistence type="predicted"/>
<evidence type="ECO:0000313" key="3">
    <source>
        <dbReference type="Proteomes" id="UP000299102"/>
    </source>
</evidence>
<organism evidence="2 3">
    <name type="scientific">Eumeta variegata</name>
    <name type="common">Bagworm moth</name>
    <name type="synonym">Eumeta japonica</name>
    <dbReference type="NCBI Taxonomy" id="151549"/>
    <lineage>
        <taxon>Eukaryota</taxon>
        <taxon>Metazoa</taxon>
        <taxon>Ecdysozoa</taxon>
        <taxon>Arthropoda</taxon>
        <taxon>Hexapoda</taxon>
        <taxon>Insecta</taxon>
        <taxon>Pterygota</taxon>
        <taxon>Neoptera</taxon>
        <taxon>Endopterygota</taxon>
        <taxon>Lepidoptera</taxon>
        <taxon>Glossata</taxon>
        <taxon>Ditrysia</taxon>
        <taxon>Tineoidea</taxon>
        <taxon>Psychidae</taxon>
        <taxon>Oiketicinae</taxon>
        <taxon>Eumeta</taxon>
    </lineage>
</organism>
<keyword evidence="3" id="KW-1185">Reference proteome</keyword>